<dbReference type="EMBL" id="GBRH01252022">
    <property type="protein sequence ID" value="JAD45873.1"/>
    <property type="molecule type" value="Transcribed_RNA"/>
</dbReference>
<dbReference type="AlphaFoldDB" id="A0A0A9A7F0"/>
<organism evidence="2">
    <name type="scientific">Arundo donax</name>
    <name type="common">Giant reed</name>
    <name type="synonym">Donax arundinaceus</name>
    <dbReference type="NCBI Taxonomy" id="35708"/>
    <lineage>
        <taxon>Eukaryota</taxon>
        <taxon>Viridiplantae</taxon>
        <taxon>Streptophyta</taxon>
        <taxon>Embryophyta</taxon>
        <taxon>Tracheophyta</taxon>
        <taxon>Spermatophyta</taxon>
        <taxon>Magnoliopsida</taxon>
        <taxon>Liliopsida</taxon>
        <taxon>Poales</taxon>
        <taxon>Poaceae</taxon>
        <taxon>PACMAD clade</taxon>
        <taxon>Arundinoideae</taxon>
        <taxon>Arundineae</taxon>
        <taxon>Arundo</taxon>
    </lineage>
</organism>
<reference evidence="2" key="1">
    <citation type="submission" date="2014-09" db="EMBL/GenBank/DDBJ databases">
        <authorList>
            <person name="Magalhaes I.L.F."/>
            <person name="Oliveira U."/>
            <person name="Santos F.R."/>
            <person name="Vidigal T.H.D.A."/>
            <person name="Brescovit A.D."/>
            <person name="Santos A.J."/>
        </authorList>
    </citation>
    <scope>NUCLEOTIDE SEQUENCE</scope>
    <source>
        <tissue evidence="2">Shoot tissue taken approximately 20 cm above the soil surface</tissue>
    </source>
</reference>
<evidence type="ECO:0000256" key="1">
    <source>
        <dbReference type="SAM" id="MobiDB-lite"/>
    </source>
</evidence>
<protein>
    <submittedName>
        <fullName evidence="2">Uncharacterized protein</fullName>
    </submittedName>
</protein>
<name>A0A0A9A7F0_ARUDO</name>
<evidence type="ECO:0000313" key="2">
    <source>
        <dbReference type="EMBL" id="JAD45873.1"/>
    </source>
</evidence>
<sequence>MASISVAAGDLPGTGGIRSRIEDDVSSPPFLVSPSGVWEGQWRRFWAVARSLLQPPAGEEEMNGICGLAVVCAFFLVGFEVQ</sequence>
<accession>A0A0A9A7F0</accession>
<reference evidence="2" key="2">
    <citation type="journal article" date="2015" name="Data Brief">
        <title>Shoot transcriptome of the giant reed, Arundo donax.</title>
        <authorList>
            <person name="Barrero R.A."/>
            <person name="Guerrero F.D."/>
            <person name="Moolhuijzen P."/>
            <person name="Goolsby J.A."/>
            <person name="Tidwell J."/>
            <person name="Bellgard S.E."/>
            <person name="Bellgard M.I."/>
        </authorList>
    </citation>
    <scope>NUCLEOTIDE SEQUENCE</scope>
    <source>
        <tissue evidence="2">Shoot tissue taken approximately 20 cm above the soil surface</tissue>
    </source>
</reference>
<feature type="region of interest" description="Disordered" evidence="1">
    <location>
        <begin position="1"/>
        <end position="26"/>
    </location>
</feature>
<proteinExistence type="predicted"/>